<dbReference type="Pfam" id="PF00026">
    <property type="entry name" value="Asp"/>
    <property type="match status" value="1"/>
</dbReference>
<dbReference type="GO" id="GO:0004190">
    <property type="term" value="F:aspartic-type endopeptidase activity"/>
    <property type="evidence" value="ECO:0007669"/>
    <property type="project" value="InterPro"/>
</dbReference>
<gene>
    <name evidence="3" type="ORF">K435DRAFT_792257</name>
</gene>
<dbReference type="InterPro" id="IPR033121">
    <property type="entry name" value="PEPTIDASE_A1"/>
</dbReference>
<dbReference type="Gene3D" id="2.40.70.10">
    <property type="entry name" value="Acid Proteases"/>
    <property type="match status" value="2"/>
</dbReference>
<dbReference type="PROSITE" id="PS51767">
    <property type="entry name" value="PEPTIDASE_A1"/>
    <property type="match status" value="1"/>
</dbReference>
<dbReference type="GO" id="GO:0006508">
    <property type="term" value="P:proteolysis"/>
    <property type="evidence" value="ECO:0007669"/>
    <property type="project" value="UniProtKB-KW"/>
</dbReference>
<dbReference type="Proteomes" id="UP000297245">
    <property type="component" value="Unassembled WGS sequence"/>
</dbReference>
<comment type="similarity">
    <text evidence="1">Belongs to the peptidase A1 family.</text>
</comment>
<reference evidence="3 4" key="1">
    <citation type="journal article" date="2019" name="Nat. Ecol. Evol.">
        <title>Megaphylogeny resolves global patterns of mushroom evolution.</title>
        <authorList>
            <person name="Varga T."/>
            <person name="Krizsan K."/>
            <person name="Foldi C."/>
            <person name="Dima B."/>
            <person name="Sanchez-Garcia M."/>
            <person name="Sanchez-Ramirez S."/>
            <person name="Szollosi G.J."/>
            <person name="Szarkandi J.G."/>
            <person name="Papp V."/>
            <person name="Albert L."/>
            <person name="Andreopoulos W."/>
            <person name="Angelini C."/>
            <person name="Antonin V."/>
            <person name="Barry K.W."/>
            <person name="Bougher N.L."/>
            <person name="Buchanan P."/>
            <person name="Buyck B."/>
            <person name="Bense V."/>
            <person name="Catcheside P."/>
            <person name="Chovatia M."/>
            <person name="Cooper J."/>
            <person name="Damon W."/>
            <person name="Desjardin D."/>
            <person name="Finy P."/>
            <person name="Geml J."/>
            <person name="Haridas S."/>
            <person name="Hughes K."/>
            <person name="Justo A."/>
            <person name="Karasinski D."/>
            <person name="Kautmanova I."/>
            <person name="Kiss B."/>
            <person name="Kocsube S."/>
            <person name="Kotiranta H."/>
            <person name="LaButti K.M."/>
            <person name="Lechner B.E."/>
            <person name="Liimatainen K."/>
            <person name="Lipzen A."/>
            <person name="Lukacs Z."/>
            <person name="Mihaltcheva S."/>
            <person name="Morgado L.N."/>
            <person name="Niskanen T."/>
            <person name="Noordeloos M.E."/>
            <person name="Ohm R.A."/>
            <person name="Ortiz-Santana B."/>
            <person name="Ovrebo C."/>
            <person name="Racz N."/>
            <person name="Riley R."/>
            <person name="Savchenko A."/>
            <person name="Shiryaev A."/>
            <person name="Soop K."/>
            <person name="Spirin V."/>
            <person name="Szebenyi C."/>
            <person name="Tomsovsky M."/>
            <person name="Tulloss R.E."/>
            <person name="Uehling J."/>
            <person name="Grigoriev I.V."/>
            <person name="Vagvolgyi C."/>
            <person name="Papp T."/>
            <person name="Martin F.M."/>
            <person name="Miettinen O."/>
            <person name="Hibbett D.S."/>
            <person name="Nagy L.G."/>
        </authorList>
    </citation>
    <scope>NUCLEOTIDE SEQUENCE [LARGE SCALE GENOMIC DNA]</scope>
    <source>
        <strain evidence="3 4">CBS 962.96</strain>
    </source>
</reference>
<dbReference type="InterPro" id="IPR034164">
    <property type="entry name" value="Pepsin-like_dom"/>
</dbReference>
<organism evidence="3 4">
    <name type="scientific">Dendrothele bispora (strain CBS 962.96)</name>
    <dbReference type="NCBI Taxonomy" id="1314807"/>
    <lineage>
        <taxon>Eukaryota</taxon>
        <taxon>Fungi</taxon>
        <taxon>Dikarya</taxon>
        <taxon>Basidiomycota</taxon>
        <taxon>Agaricomycotina</taxon>
        <taxon>Agaricomycetes</taxon>
        <taxon>Agaricomycetidae</taxon>
        <taxon>Agaricales</taxon>
        <taxon>Agaricales incertae sedis</taxon>
        <taxon>Dendrothele</taxon>
    </lineage>
</organism>
<evidence type="ECO:0000313" key="4">
    <source>
        <dbReference type="Proteomes" id="UP000297245"/>
    </source>
</evidence>
<dbReference type="SUPFAM" id="SSF50630">
    <property type="entry name" value="Acid proteases"/>
    <property type="match status" value="1"/>
</dbReference>
<name>A0A4S8MJ77_DENBC</name>
<evidence type="ECO:0000259" key="2">
    <source>
        <dbReference type="PROSITE" id="PS51767"/>
    </source>
</evidence>
<protein>
    <submittedName>
        <fullName evidence="3">Acid protease</fullName>
    </submittedName>
</protein>
<keyword evidence="3" id="KW-0378">Hydrolase</keyword>
<dbReference type="PANTHER" id="PTHR47966:SF75">
    <property type="entry name" value="ENDOPEPTIDASE (CTSD), PUTATIVE (AFU_ORTHOLOGUE AFUA_4G07040)-RELATED"/>
    <property type="match status" value="1"/>
</dbReference>
<dbReference type="CDD" id="cd05471">
    <property type="entry name" value="pepsin_like"/>
    <property type="match status" value="1"/>
</dbReference>
<evidence type="ECO:0000313" key="3">
    <source>
        <dbReference type="EMBL" id="THV02840.1"/>
    </source>
</evidence>
<accession>A0A4S8MJ77</accession>
<dbReference type="PRINTS" id="PR00792">
    <property type="entry name" value="PEPSIN"/>
</dbReference>
<dbReference type="InterPro" id="IPR021109">
    <property type="entry name" value="Peptidase_aspartic_dom_sf"/>
</dbReference>
<dbReference type="AlphaFoldDB" id="A0A4S8MJ77"/>
<evidence type="ECO:0000256" key="1">
    <source>
        <dbReference type="ARBA" id="ARBA00007447"/>
    </source>
</evidence>
<dbReference type="PANTHER" id="PTHR47966">
    <property type="entry name" value="BETA-SITE APP-CLEAVING ENZYME, ISOFORM A-RELATED"/>
    <property type="match status" value="1"/>
</dbReference>
<dbReference type="EMBL" id="ML179073">
    <property type="protein sequence ID" value="THV02840.1"/>
    <property type="molecule type" value="Genomic_DNA"/>
</dbReference>
<proteinExistence type="inferred from homology"/>
<keyword evidence="4" id="KW-1185">Reference proteome</keyword>
<dbReference type="OrthoDB" id="2747330at2759"/>
<keyword evidence="3" id="KW-0645">Protease</keyword>
<feature type="domain" description="Peptidase A1" evidence="2">
    <location>
        <begin position="127"/>
        <end position="430"/>
    </location>
</feature>
<sequence length="433" mass="46724">MDRNLNFKLVVFFLASTVFLQFPVLSATARAPRQSTLPLHSVASIANITGPHPAITHQQHVNRGIRRLAMMTKQPVPTENEFMSHLYTRIMGLPDGVRLFAQALNNSSLSKELASVPLNIEANDVGYFCEISIGDPPRPFKVLVDSGSGDLWVGAEGCRADNGGGCFLFYGSGAVAGLMAYDDVALAGLSLTGHKFGIAMNESSDFTPDDIPFDGILGLAKSSISQQKTQTLLEALRDAGEIGEATVSYRISRLADQQNGGDTQGEMTIGGLDMSIVNPDTFVTMKNVNPSGFWEAPMDGMKVNGHDMGWTNRSLVMDTGTTLLIIPEDDSNAIHERITGARLETSSGAWIVPCHTNTSISLTFAGVEFPIDSRDIAWNPIDQKNPEVECYSGIHGGSFGLEPTHWLAGDTFLKNVYFSTNVDTDEISLASLS</sequence>
<dbReference type="InterPro" id="IPR001461">
    <property type="entry name" value="Aspartic_peptidase_A1"/>
</dbReference>